<feature type="region of interest" description="Disordered" evidence="12">
    <location>
        <begin position="1254"/>
        <end position="1276"/>
    </location>
</feature>
<evidence type="ECO:0000256" key="12">
    <source>
        <dbReference type="SAM" id="MobiDB-lite"/>
    </source>
</evidence>
<feature type="compositionally biased region" description="Polar residues" evidence="12">
    <location>
        <begin position="701"/>
        <end position="737"/>
    </location>
</feature>
<organism evidence="14 15">
    <name type="scientific">Potamilus streckersoni</name>
    <dbReference type="NCBI Taxonomy" id="2493646"/>
    <lineage>
        <taxon>Eukaryota</taxon>
        <taxon>Metazoa</taxon>
        <taxon>Spiralia</taxon>
        <taxon>Lophotrochozoa</taxon>
        <taxon>Mollusca</taxon>
        <taxon>Bivalvia</taxon>
        <taxon>Autobranchia</taxon>
        <taxon>Heteroconchia</taxon>
        <taxon>Palaeoheterodonta</taxon>
        <taxon>Unionida</taxon>
        <taxon>Unionoidea</taxon>
        <taxon>Unionidae</taxon>
        <taxon>Ambleminae</taxon>
        <taxon>Lampsilini</taxon>
        <taxon>Potamilus</taxon>
    </lineage>
</organism>
<dbReference type="Proteomes" id="UP001195483">
    <property type="component" value="Unassembled WGS sequence"/>
</dbReference>
<evidence type="ECO:0000313" key="14">
    <source>
        <dbReference type="EMBL" id="KAK3587184.1"/>
    </source>
</evidence>
<feature type="compositionally biased region" description="Polar residues" evidence="12">
    <location>
        <begin position="204"/>
        <end position="246"/>
    </location>
</feature>
<keyword evidence="10" id="KW-0539">Nucleus</keyword>
<evidence type="ECO:0000256" key="10">
    <source>
        <dbReference type="ARBA" id="ARBA00023242"/>
    </source>
</evidence>
<comment type="subcellular location">
    <subcellularLocation>
        <location evidence="2">Cytoplasm</location>
        <location evidence="2">Cytosol</location>
    </subcellularLocation>
    <subcellularLocation>
        <location evidence="1">Nucleus</location>
    </subcellularLocation>
    <subcellularLocation>
        <location evidence="3">Secreted</location>
        <location evidence="3">Extracellular exosome</location>
    </subcellularLocation>
</comment>
<keyword evidence="8" id="KW-0156">Chromatin regulator</keyword>
<feature type="compositionally biased region" description="Low complexity" evidence="12">
    <location>
        <begin position="922"/>
        <end position="957"/>
    </location>
</feature>
<dbReference type="FunFam" id="3.10.20.90:FF:000154">
    <property type="entry name" value="Large proline-rich protein BAG6"/>
    <property type="match status" value="1"/>
</dbReference>
<evidence type="ECO:0000256" key="8">
    <source>
        <dbReference type="ARBA" id="ARBA00022853"/>
    </source>
</evidence>
<accession>A0AAE0S8H4</accession>
<dbReference type="GO" id="GO:0071818">
    <property type="term" value="C:BAT3 complex"/>
    <property type="evidence" value="ECO:0007669"/>
    <property type="project" value="TreeGrafter"/>
</dbReference>
<dbReference type="PROSITE" id="PS50053">
    <property type="entry name" value="UBIQUITIN_2"/>
    <property type="match status" value="1"/>
</dbReference>
<dbReference type="Pfam" id="PF12057">
    <property type="entry name" value="BAG6"/>
    <property type="match status" value="1"/>
</dbReference>
<feature type="compositionally biased region" description="Polar residues" evidence="12">
    <location>
        <begin position="294"/>
        <end position="339"/>
    </location>
</feature>
<feature type="region of interest" description="Disordered" evidence="12">
    <location>
        <begin position="809"/>
        <end position="841"/>
    </location>
</feature>
<dbReference type="PANTHER" id="PTHR15204">
    <property type="entry name" value="LARGE PROLINE-RICH PROTEIN BAG6"/>
    <property type="match status" value="1"/>
</dbReference>
<evidence type="ECO:0000256" key="11">
    <source>
        <dbReference type="ARBA" id="ARBA00030033"/>
    </source>
</evidence>
<name>A0AAE0S8H4_9BIVA</name>
<feature type="region of interest" description="Disordered" evidence="12">
    <location>
        <begin position="1323"/>
        <end position="1344"/>
    </location>
</feature>
<dbReference type="Pfam" id="PF00240">
    <property type="entry name" value="ubiquitin"/>
    <property type="match status" value="1"/>
</dbReference>
<dbReference type="SMART" id="SM00213">
    <property type="entry name" value="UBQ"/>
    <property type="match status" value="1"/>
</dbReference>
<evidence type="ECO:0000256" key="6">
    <source>
        <dbReference type="ARBA" id="ARBA00022525"/>
    </source>
</evidence>
<dbReference type="GO" id="GO:0006325">
    <property type="term" value="P:chromatin organization"/>
    <property type="evidence" value="ECO:0007669"/>
    <property type="project" value="UniProtKB-KW"/>
</dbReference>
<evidence type="ECO:0000259" key="13">
    <source>
        <dbReference type="PROSITE" id="PS50053"/>
    </source>
</evidence>
<evidence type="ECO:0000256" key="4">
    <source>
        <dbReference type="ARBA" id="ARBA00022448"/>
    </source>
</evidence>
<evidence type="ECO:0000256" key="9">
    <source>
        <dbReference type="ARBA" id="ARBA00023186"/>
    </source>
</evidence>
<comment type="caution">
    <text evidence="14">The sequence shown here is derived from an EMBL/GenBank/DDBJ whole genome shotgun (WGS) entry which is preliminary data.</text>
</comment>
<dbReference type="InterPro" id="IPR048926">
    <property type="entry name" value="Bag6_BAGS"/>
</dbReference>
<sequence>MMDVSVKTLDGHNRSYSMPDNVTVKQFKEKIANSINIPVDKQRLIFQGRVLQDDKLLKDYDVNGKVIHVVQRAPPAASQSTSNGGSRGNVGTEPPSDRPRDASNVFIGSFTLPSDIIDPTQVQQIVQEAVTGLGDMGRNARVSTRTSTDGSVIDVQINLGQIPPDQIDSESRLRLNQARRMIRLANETVGRLENPSERRAEETGASSSRNSTVTSLNRTETSESVTENLSVSVDSPAEAQSISSGSPMDISETPGTNESQERQMDRIEENTPSIDLASNETVQESRTTEPEAQAGTTASSQTSENQAREGSSQSRAADIPQTESQESNGQGPQASNQQRGPLRPNISELGQVLQEVQELNRHIEPYLERFRRILMEDAELPENEVQEAQRICNMMAEVLHATSHGYHCLSDLMVDLGQRPPRQLYAALALPTSAAVIQQTIPVQAQISVPVNMSAAAATLQARFASQATTTTTSTTSTSSPATPSQPSQAASTFATSNSTSSVTSVHTAGSGASEREGRIPVSMPLSTSGSTTSSNPYVFLEVGPEHITVNSISAHVVTTTERRMESDNDNDEATVAAGTLVPDTNAGNTSTTATTTTSTTETPVPPELIPQLLQSIAESAGLPPQDGQHQPVQMNFLPFQLGSSGMSSRPIDISSSSNRTILLTPDDFTLSADRRRTTELRQNNLAFSEDTHRGSERSPDNVQTNSSATQTRPPSVNSSGVQTRTNPISNSGTQTPVGQHRAEAFVMPGFPGLPGMMPRGIRPVDPYLPCMSRHFLTQQARNLANELQPQTGETALADMVGNLMLGLLGQTNPHTHGHPAGSSSTSATPTEPPGSTSGRVVFPQPGFLPRGMAMPPGMRNPMFIPGIPGFRVGIQRTPAAGRGQWSTRQSTQNPQEPQFVNDLRTLLQHAGQAAVATIQESQNSRATTTTATASTGGSSNNSTTATTSTTTQSSTSHPGTARSLSDEAFTQLVLGISTVMSQAALGAAPQVNMADFLSSLGDSYNVPHGEGFINDLMNCVLTHLQITDLLQVFNGIPAPLNRVHVPLQNFVREEVLQKAEVNAINIQTHVKMLIERMQDEIRETVAQAEVRPNIDFYATLNGFLTHHLITLMNLIMNTQSGDQAFGTNLYNTVHRFFTELVKLCECCLVRGLPGFQTLLCNRIQNLSQGVNPMIQQWMVSMTVQQLASFLPSITITEDQVRHYILPCTSNGKPAESETSASEGTVESVLDASSSVPMETELTMVSPGAIELNIEAKEAKPSTDSPVTKPSEGRNGEIGAIREAASPVSQASANEGPQEAVNGMEDWMTVVPEDWVPVITRDIQRQRQQRPQNPHSDAYLQGIPPKRRRLMTQDRPDNLGSASEILPDSIRRAVAAAGVEPISSMENLTNEAAEDTELQNAFEEEVCSVVRDRLQDEPDYVPERFPNANDFCKKAKSSKKCSETCL</sequence>
<evidence type="ECO:0000256" key="3">
    <source>
        <dbReference type="ARBA" id="ARBA00004550"/>
    </source>
</evidence>
<feature type="compositionally biased region" description="Polar residues" evidence="12">
    <location>
        <begin position="270"/>
        <end position="285"/>
    </location>
</feature>
<feature type="region of interest" description="Disordered" evidence="12">
    <location>
        <begin position="71"/>
        <end position="103"/>
    </location>
</feature>
<keyword evidence="15" id="KW-1185">Reference proteome</keyword>
<evidence type="ECO:0000256" key="5">
    <source>
        <dbReference type="ARBA" id="ARBA00022490"/>
    </source>
</evidence>
<dbReference type="CDD" id="cd01809">
    <property type="entry name" value="Ubl_BAG6"/>
    <property type="match status" value="1"/>
</dbReference>
<keyword evidence="6" id="KW-0964">Secreted</keyword>
<feature type="compositionally biased region" description="Low complexity" evidence="12">
    <location>
        <begin position="469"/>
        <end position="511"/>
    </location>
</feature>
<evidence type="ECO:0000256" key="1">
    <source>
        <dbReference type="ARBA" id="ARBA00004123"/>
    </source>
</evidence>
<keyword evidence="7" id="KW-0053">Apoptosis</keyword>
<reference evidence="14" key="3">
    <citation type="submission" date="2023-05" db="EMBL/GenBank/DDBJ databases">
        <authorList>
            <person name="Smith C.H."/>
        </authorList>
    </citation>
    <scope>NUCLEOTIDE SEQUENCE</scope>
    <source>
        <strain evidence="14">CHS0354</strain>
        <tissue evidence="14">Mantle</tissue>
    </source>
</reference>
<dbReference type="GO" id="GO:0036503">
    <property type="term" value="P:ERAD pathway"/>
    <property type="evidence" value="ECO:0007669"/>
    <property type="project" value="TreeGrafter"/>
</dbReference>
<feature type="domain" description="Ubiquitin-like" evidence="13">
    <location>
        <begin position="2"/>
        <end position="63"/>
    </location>
</feature>
<evidence type="ECO:0000313" key="15">
    <source>
        <dbReference type="Proteomes" id="UP001195483"/>
    </source>
</evidence>
<feature type="compositionally biased region" description="Polar residues" evidence="12">
    <location>
        <begin position="525"/>
        <end position="535"/>
    </location>
</feature>
<dbReference type="InterPro" id="IPR000626">
    <property type="entry name" value="Ubiquitin-like_dom"/>
</dbReference>
<proteinExistence type="predicted"/>
<dbReference type="GO" id="GO:0005576">
    <property type="term" value="C:extracellular region"/>
    <property type="evidence" value="ECO:0007669"/>
    <property type="project" value="UniProtKB-SubCell"/>
</dbReference>
<dbReference type="InterPro" id="IPR029071">
    <property type="entry name" value="Ubiquitin-like_domsf"/>
</dbReference>
<dbReference type="GO" id="GO:0005634">
    <property type="term" value="C:nucleus"/>
    <property type="evidence" value="ECO:0007669"/>
    <property type="project" value="UniProtKB-SubCell"/>
</dbReference>
<reference evidence="14" key="1">
    <citation type="journal article" date="2021" name="Genome Biol. Evol.">
        <title>A High-Quality Reference Genome for a Parasitic Bivalve with Doubly Uniparental Inheritance (Bivalvia: Unionida).</title>
        <authorList>
            <person name="Smith C.H."/>
        </authorList>
    </citation>
    <scope>NUCLEOTIDE SEQUENCE</scope>
    <source>
        <strain evidence="14">CHS0354</strain>
    </source>
</reference>
<feature type="compositionally biased region" description="Low complexity" evidence="12">
    <location>
        <begin position="585"/>
        <end position="603"/>
    </location>
</feature>
<feature type="compositionally biased region" description="Basic and acidic residues" evidence="12">
    <location>
        <begin position="259"/>
        <end position="269"/>
    </location>
</feature>
<reference evidence="14" key="2">
    <citation type="journal article" date="2021" name="Genome Biol. Evol.">
        <title>Developing a high-quality reference genome for a parasitic bivalve with doubly uniparental inheritance (Bivalvia: Unionida).</title>
        <authorList>
            <person name="Smith C.H."/>
        </authorList>
    </citation>
    <scope>NUCLEOTIDE SEQUENCE</scope>
    <source>
        <strain evidence="14">CHS0354</strain>
        <tissue evidence="14">Mantle</tissue>
    </source>
</reference>
<evidence type="ECO:0000256" key="2">
    <source>
        <dbReference type="ARBA" id="ARBA00004514"/>
    </source>
</evidence>
<dbReference type="EMBL" id="JAEAOA010001035">
    <property type="protein sequence ID" value="KAK3587184.1"/>
    <property type="molecule type" value="Genomic_DNA"/>
</dbReference>
<feature type="region of interest" description="Disordered" evidence="12">
    <location>
        <begin position="187"/>
        <end position="344"/>
    </location>
</feature>
<dbReference type="GO" id="GO:0051787">
    <property type="term" value="F:misfolded protein binding"/>
    <property type="evidence" value="ECO:0007669"/>
    <property type="project" value="TreeGrafter"/>
</dbReference>
<dbReference type="PANTHER" id="PTHR15204:SF0">
    <property type="entry name" value="LARGE PROLINE-RICH PROTEIN BAG6"/>
    <property type="match status" value="1"/>
</dbReference>
<keyword evidence="9" id="KW-0143">Chaperone</keyword>
<protein>
    <recommendedName>
        <fullName evidence="11">BCL2-associated athanogene 6</fullName>
    </recommendedName>
</protein>
<dbReference type="Pfam" id="PF20960">
    <property type="entry name" value="Bag6_BAGS"/>
    <property type="match status" value="1"/>
</dbReference>
<dbReference type="GO" id="GO:0006915">
    <property type="term" value="P:apoptotic process"/>
    <property type="evidence" value="ECO:0007669"/>
    <property type="project" value="UniProtKB-KW"/>
</dbReference>
<gene>
    <name evidence="14" type="ORF">CHS0354_016880</name>
</gene>
<feature type="compositionally biased region" description="Basic and acidic residues" evidence="12">
    <location>
        <begin position="690"/>
        <end position="700"/>
    </location>
</feature>
<feature type="region of interest" description="Disordered" evidence="12">
    <location>
        <begin position="917"/>
        <end position="964"/>
    </location>
</feature>
<evidence type="ECO:0000256" key="7">
    <source>
        <dbReference type="ARBA" id="ARBA00022703"/>
    </source>
</evidence>
<dbReference type="InterPro" id="IPR021925">
    <property type="entry name" value="BAG6"/>
</dbReference>
<dbReference type="GO" id="GO:0031593">
    <property type="term" value="F:polyubiquitin modification-dependent protein binding"/>
    <property type="evidence" value="ECO:0007669"/>
    <property type="project" value="TreeGrafter"/>
</dbReference>
<feature type="compositionally biased region" description="Low complexity" evidence="12">
    <location>
        <begin position="819"/>
        <end position="839"/>
    </location>
</feature>
<keyword evidence="5" id="KW-0963">Cytoplasm</keyword>
<feature type="region of interest" description="Disordered" evidence="12">
    <location>
        <begin position="469"/>
        <end position="535"/>
    </location>
</feature>
<dbReference type="SUPFAM" id="SSF54236">
    <property type="entry name" value="Ubiquitin-like"/>
    <property type="match status" value="1"/>
</dbReference>
<dbReference type="Gene3D" id="3.10.20.90">
    <property type="entry name" value="Phosphatidylinositol 3-kinase Catalytic Subunit, Chain A, domain 1"/>
    <property type="match status" value="1"/>
</dbReference>
<keyword evidence="4" id="KW-0813">Transport</keyword>
<feature type="region of interest" description="Disordered" evidence="12">
    <location>
        <begin position="582"/>
        <end position="606"/>
    </location>
</feature>
<feature type="region of interest" description="Disordered" evidence="12">
    <location>
        <begin position="680"/>
        <end position="737"/>
    </location>
</feature>